<evidence type="ECO:0000259" key="11">
    <source>
        <dbReference type="Pfam" id="PF05572"/>
    </source>
</evidence>
<evidence type="ECO:0000256" key="2">
    <source>
        <dbReference type="ARBA" id="ARBA00022670"/>
    </source>
</evidence>
<evidence type="ECO:0000313" key="13">
    <source>
        <dbReference type="Proteomes" id="UP000613740"/>
    </source>
</evidence>
<evidence type="ECO:0000256" key="9">
    <source>
        <dbReference type="SAM" id="MobiDB-lite"/>
    </source>
</evidence>
<feature type="region of interest" description="Disordered" evidence="9">
    <location>
        <begin position="770"/>
        <end position="797"/>
    </location>
</feature>
<evidence type="ECO:0000256" key="4">
    <source>
        <dbReference type="ARBA" id="ARBA00022729"/>
    </source>
</evidence>
<feature type="compositionally biased region" description="Pro residues" evidence="9">
    <location>
        <begin position="865"/>
        <end position="976"/>
    </location>
</feature>
<keyword evidence="4" id="KW-0732">Signal</keyword>
<feature type="region of interest" description="Disordered" evidence="9">
    <location>
        <begin position="698"/>
        <end position="731"/>
    </location>
</feature>
<dbReference type="SUPFAM" id="SSF55486">
    <property type="entry name" value="Metalloproteases ('zincins'), catalytic domain"/>
    <property type="match status" value="1"/>
</dbReference>
<evidence type="ECO:0000256" key="1">
    <source>
        <dbReference type="ARBA" id="ARBA00008721"/>
    </source>
</evidence>
<dbReference type="OrthoDB" id="527444at2759"/>
<keyword evidence="10" id="KW-0472">Membrane</keyword>
<dbReference type="PANTHER" id="PTHR47466">
    <property type="match status" value="1"/>
</dbReference>
<feature type="region of interest" description="Disordered" evidence="9">
    <location>
        <begin position="865"/>
        <end position="977"/>
    </location>
</feature>
<feature type="domain" description="Peptidase M43 pregnancy-associated plasma-A" evidence="11">
    <location>
        <begin position="472"/>
        <end position="576"/>
    </location>
</feature>
<dbReference type="InterPro" id="IPR024079">
    <property type="entry name" value="MetalloPept_cat_dom_sf"/>
</dbReference>
<comment type="caution">
    <text evidence="12">The sequence shown here is derived from an EMBL/GenBank/DDBJ whole genome shotgun (WGS) entry which is preliminary data.</text>
</comment>
<dbReference type="Gene3D" id="3.40.390.10">
    <property type="entry name" value="Collagenase (Catalytic Domain)"/>
    <property type="match status" value="1"/>
</dbReference>
<feature type="compositionally biased region" description="Pro residues" evidence="9">
    <location>
        <begin position="773"/>
        <end position="795"/>
    </location>
</feature>
<keyword evidence="3" id="KW-0479">Metal-binding</keyword>
<comment type="similarity">
    <text evidence="1">Belongs to the peptidase M43B family.</text>
</comment>
<keyword evidence="13" id="KW-1185">Reference proteome</keyword>
<gene>
    <name evidence="12" type="ORF">HYH02_009827</name>
</gene>
<evidence type="ECO:0000256" key="10">
    <source>
        <dbReference type="SAM" id="Phobius"/>
    </source>
</evidence>
<evidence type="ECO:0000256" key="8">
    <source>
        <dbReference type="ARBA" id="ARBA00023157"/>
    </source>
</evidence>
<proteinExistence type="inferred from homology"/>
<dbReference type="Pfam" id="PF05572">
    <property type="entry name" value="Peptidase_M43"/>
    <property type="match status" value="1"/>
</dbReference>
<accession>A0A835TN74</accession>
<sequence length="1299" mass="135811">MSNPLYNNKDGATDGNNGVEPPASPGGASSTNSGRPDKPSRKACIIIGLVVLAVCGAVALAVGLGVGLTKLYGGGSSPAPAPPSVTVYGGTANLTKVVSKLLPYIPLDLQSANTQELLATYTEQVARIVPVSQLLARVAPLVGITSTSLDRYLPAVQPQAVQSYINRWLRDKKVDGSSLAATLDNLAQLAQGVPDWQVALVPVARSLGNVTALVNARVAQLLNSTSSLLATTGGSAGSAAAGAGGRRRLQQQVADVLSSEAAAPYVAVLKQYYDPAALPDLAEKLYVIVRRLVDASPELREIMMRLDTHFDLGLFPSLPILDPRTGTNLSMAIDVIPYDKSTAAVLTASARRALQAADPLRAALLLPQSPLPAGFTPQPPAARPRVYLPLVFHITLYRLSDGTYGPYNYQTAAASVARLVNIANTMAATTGFQFFVNEVRADPAAQPYLVRASSTEWQDCAEDIWASGCDGVFSGALDHPRSVNIYVGGDSSTSFSGYAFVPSSPSMVDVGHVFLTWASVDAAQDNGQGSEEWGGTVLWHELLHHLGLSHTFGAANQAIGCDAVNDGIDDTPTVAGPVWSVMGGRGSWFYYNSLAYCDDQKAKRFGRNWTRIYDGWRGQLGIPPEDSNHAFDSCPDLPGVDELGNYITYTFSVCIPALGHQTRGQVQMIHSLMSSNNPRLYNWGQYFATLAPAGTFPDAASQAWPPSSPPKPPALPPPPSPPRPAPFPPDDNDPAGLWCIVTPESAAFCNARQGWWDYCESAATEERCAAQFPRPPSPAPLPPAPPPRPPSPTPPSASACLDTVLGCRCRQYWYYNGGYSSGCANPDRDPDGAWCFVEPGCTATTLSWDYCPAVPPANCTSFQAPNPPTVRSPPPAPSPPSPPPPTPAPPSPILRGPPSPAPPSPAPSPPPSPRPPLPSPPPSPRPPSPRPPSPNPPSPFMSPPVKLPPPPSPEPSPPSPPPPSPPPPPPPVPPDPLTACTRTRGNCTCKPSWSWKGQTLRGCNNPDSDPVGLWCQVQQDGNCTTAINGYWDYCTAAATDVLCSQVLPRPPSPPLARPPPPLVPCGPGHTTVSGSQCSREAWAFTTPDGSYNSTHLGCANPDQDPKGSWCRLQSGFTSLLGRTWDYCGAPCGFNGTLDSSATAGAGADGGGQQAPPPPAAASGNGNGSDTGMAFSANTPCSASQGLPAGCECAEQWGAVLHLGATHGRRYKSARMCTTFPETSAVLYASAAAVAASGVDSSALTRGPESGVCVVRGCNDGTLNGRVLVCASPCTQMRPTDGETIEIAAPGTKTTAQKAA</sequence>
<keyword evidence="7" id="KW-0482">Metalloprotease</keyword>
<feature type="region of interest" description="Disordered" evidence="9">
    <location>
        <begin position="1144"/>
        <end position="1168"/>
    </location>
</feature>
<organism evidence="12 13">
    <name type="scientific">Chlamydomonas schloesseri</name>
    <dbReference type="NCBI Taxonomy" id="2026947"/>
    <lineage>
        <taxon>Eukaryota</taxon>
        <taxon>Viridiplantae</taxon>
        <taxon>Chlorophyta</taxon>
        <taxon>core chlorophytes</taxon>
        <taxon>Chlorophyceae</taxon>
        <taxon>CS clade</taxon>
        <taxon>Chlamydomonadales</taxon>
        <taxon>Chlamydomonadaceae</taxon>
        <taxon>Chlamydomonas</taxon>
    </lineage>
</organism>
<dbReference type="InterPro" id="IPR008754">
    <property type="entry name" value="Peptidase_M43"/>
</dbReference>
<keyword evidence="10" id="KW-0812">Transmembrane</keyword>
<evidence type="ECO:0000256" key="7">
    <source>
        <dbReference type="ARBA" id="ARBA00023049"/>
    </source>
</evidence>
<feature type="region of interest" description="Disordered" evidence="9">
    <location>
        <begin position="1"/>
        <end position="37"/>
    </location>
</feature>
<evidence type="ECO:0000256" key="6">
    <source>
        <dbReference type="ARBA" id="ARBA00022833"/>
    </source>
</evidence>
<dbReference type="EMBL" id="JAEHOD010000034">
    <property type="protein sequence ID" value="KAG2442035.1"/>
    <property type="molecule type" value="Genomic_DNA"/>
</dbReference>
<keyword evidence="5" id="KW-0378">Hydrolase</keyword>
<dbReference type="GO" id="GO:0046872">
    <property type="term" value="F:metal ion binding"/>
    <property type="evidence" value="ECO:0007669"/>
    <property type="project" value="UniProtKB-KW"/>
</dbReference>
<name>A0A835TN74_9CHLO</name>
<feature type="compositionally biased region" description="Pro residues" evidence="9">
    <location>
        <begin position="706"/>
        <end position="729"/>
    </location>
</feature>
<keyword evidence="6" id="KW-0862">Zinc</keyword>
<reference evidence="12" key="1">
    <citation type="journal article" date="2020" name="bioRxiv">
        <title>Comparative genomics of Chlamydomonas.</title>
        <authorList>
            <person name="Craig R.J."/>
            <person name="Hasan A.R."/>
            <person name="Ness R.W."/>
            <person name="Keightley P.D."/>
        </authorList>
    </citation>
    <scope>NUCLEOTIDE SEQUENCE</scope>
    <source>
        <strain evidence="12">CCAP 11/173</strain>
    </source>
</reference>
<keyword evidence="2" id="KW-0645">Protease</keyword>
<evidence type="ECO:0000313" key="12">
    <source>
        <dbReference type="EMBL" id="KAG2442035.1"/>
    </source>
</evidence>
<keyword evidence="10" id="KW-1133">Transmembrane helix</keyword>
<feature type="transmembrane region" description="Helical" evidence="10">
    <location>
        <begin position="43"/>
        <end position="68"/>
    </location>
</feature>
<evidence type="ECO:0000256" key="3">
    <source>
        <dbReference type="ARBA" id="ARBA00022723"/>
    </source>
</evidence>
<dbReference type="GO" id="GO:0008237">
    <property type="term" value="F:metallopeptidase activity"/>
    <property type="evidence" value="ECO:0007669"/>
    <property type="project" value="UniProtKB-KW"/>
</dbReference>
<dbReference type="PANTHER" id="PTHR47466:SF1">
    <property type="entry name" value="METALLOPROTEASE MEP1 (AFU_ORTHOLOGUE AFUA_1G07730)-RELATED"/>
    <property type="match status" value="1"/>
</dbReference>
<protein>
    <recommendedName>
        <fullName evidence="11">Peptidase M43 pregnancy-associated plasma-A domain-containing protein</fullName>
    </recommendedName>
</protein>
<keyword evidence="8" id="KW-1015">Disulfide bond</keyword>
<dbReference type="GO" id="GO:0006508">
    <property type="term" value="P:proteolysis"/>
    <property type="evidence" value="ECO:0007669"/>
    <property type="project" value="UniProtKB-KW"/>
</dbReference>
<dbReference type="Proteomes" id="UP000613740">
    <property type="component" value="Unassembled WGS sequence"/>
</dbReference>
<evidence type="ECO:0000256" key="5">
    <source>
        <dbReference type="ARBA" id="ARBA00022801"/>
    </source>
</evidence>